<organism evidence="7 8">
    <name type="scientific">Methanonatronarchaeum thermophilum</name>
    <dbReference type="NCBI Taxonomy" id="1927129"/>
    <lineage>
        <taxon>Archaea</taxon>
        <taxon>Methanobacteriati</taxon>
        <taxon>Methanobacteriota</taxon>
        <taxon>Methanonatronarchaeia</taxon>
        <taxon>Methanonatronarchaeales</taxon>
        <taxon>Methanonatronarchaeaceae</taxon>
        <taxon>Methanonatronarchaeum</taxon>
    </lineage>
</organism>
<dbReference type="RefSeq" id="WP_086636782.1">
    <property type="nucleotide sequence ID" value="NZ_MRZU01000003.1"/>
</dbReference>
<sequence length="212" mass="22860">MIIEQLIAITGGMLLGLSLAAPPGPINAVIAEESVFNGWRSGFKSGLGALSADILFFILALFGATTIIYNSNTLQAIIMAIGGIIMVYISYGAYKGAKNLIKTYKTSGKGFYKTFTLSLTNPYQIIWWLTVGVTILQTGNINVVGLNIQTGSILLIVGFFLGILLWITTFPAIMQIGAEKSETFQKTIGYLSAIILLVFGIIFLYSSINLII</sequence>
<evidence type="ECO:0000313" key="7">
    <source>
        <dbReference type="EMBL" id="OUJ18715.1"/>
    </source>
</evidence>
<dbReference type="PANTHER" id="PTHR38825:SF2">
    <property type="entry name" value="LYSINE TRANSPORTER LYSE"/>
    <property type="match status" value="1"/>
</dbReference>
<evidence type="ECO:0000256" key="3">
    <source>
        <dbReference type="ARBA" id="ARBA00022692"/>
    </source>
</evidence>
<gene>
    <name evidence="7" type="ORF">AMET1_0365</name>
</gene>
<evidence type="ECO:0000256" key="2">
    <source>
        <dbReference type="ARBA" id="ARBA00022475"/>
    </source>
</evidence>
<evidence type="ECO:0000256" key="6">
    <source>
        <dbReference type="SAM" id="Phobius"/>
    </source>
</evidence>
<feature type="transmembrane region" description="Helical" evidence="6">
    <location>
        <begin position="47"/>
        <end position="69"/>
    </location>
</feature>
<dbReference type="PANTHER" id="PTHR38825">
    <property type="entry name" value="LYSINE EXPORTER PROTEIN (LYSE/YGGA)"/>
    <property type="match status" value="1"/>
</dbReference>
<keyword evidence="5 6" id="KW-0472">Membrane</keyword>
<feature type="transmembrane region" description="Helical" evidence="6">
    <location>
        <begin position="125"/>
        <end position="146"/>
    </location>
</feature>
<feature type="transmembrane region" description="Helical" evidence="6">
    <location>
        <begin position="76"/>
        <end position="94"/>
    </location>
</feature>
<protein>
    <submittedName>
        <fullName evidence="7">Lysine efflux protein</fullName>
    </submittedName>
</protein>
<name>A0A1Y3GH04_9EURY</name>
<keyword evidence="3 6" id="KW-0812">Transmembrane</keyword>
<feature type="transmembrane region" description="Helical" evidence="6">
    <location>
        <begin position="188"/>
        <end position="211"/>
    </location>
</feature>
<dbReference type="AlphaFoldDB" id="A0A1Y3GH04"/>
<dbReference type="GO" id="GO:0005886">
    <property type="term" value="C:plasma membrane"/>
    <property type="evidence" value="ECO:0007669"/>
    <property type="project" value="UniProtKB-SubCell"/>
</dbReference>
<evidence type="ECO:0000256" key="1">
    <source>
        <dbReference type="ARBA" id="ARBA00004651"/>
    </source>
</evidence>
<keyword evidence="2" id="KW-1003">Cell membrane</keyword>
<keyword evidence="4 6" id="KW-1133">Transmembrane helix</keyword>
<keyword evidence="8" id="KW-1185">Reference proteome</keyword>
<evidence type="ECO:0000256" key="4">
    <source>
        <dbReference type="ARBA" id="ARBA00022989"/>
    </source>
</evidence>
<dbReference type="GO" id="GO:0006865">
    <property type="term" value="P:amino acid transport"/>
    <property type="evidence" value="ECO:0007669"/>
    <property type="project" value="InterPro"/>
</dbReference>
<evidence type="ECO:0000256" key="5">
    <source>
        <dbReference type="ARBA" id="ARBA00023136"/>
    </source>
</evidence>
<dbReference type="Proteomes" id="UP000195137">
    <property type="component" value="Unassembled WGS sequence"/>
</dbReference>
<dbReference type="Pfam" id="PF01810">
    <property type="entry name" value="LysE"/>
    <property type="match status" value="1"/>
</dbReference>
<comment type="subcellular location">
    <subcellularLocation>
        <location evidence="1">Cell membrane</location>
        <topology evidence="1">Multi-pass membrane protein</topology>
    </subcellularLocation>
</comment>
<feature type="transmembrane region" description="Helical" evidence="6">
    <location>
        <begin position="153"/>
        <end position="176"/>
    </location>
</feature>
<reference evidence="7 8" key="1">
    <citation type="submission" date="2016-12" db="EMBL/GenBank/DDBJ databases">
        <title>Discovery of methanogenic haloarchaea.</title>
        <authorList>
            <person name="Sorokin D.Y."/>
            <person name="Makarova K.S."/>
            <person name="Abbas B."/>
            <person name="Ferrer M."/>
            <person name="Golyshin P.N."/>
        </authorList>
    </citation>
    <scope>NUCLEOTIDE SEQUENCE [LARGE SCALE GENOMIC DNA]</scope>
    <source>
        <strain evidence="7">AMET1</strain>
    </source>
</reference>
<proteinExistence type="predicted"/>
<evidence type="ECO:0000313" key="8">
    <source>
        <dbReference type="Proteomes" id="UP000195137"/>
    </source>
</evidence>
<comment type="caution">
    <text evidence="7">The sequence shown here is derived from an EMBL/GenBank/DDBJ whole genome shotgun (WGS) entry which is preliminary data.</text>
</comment>
<accession>A0A1Y3GH04</accession>
<dbReference type="InterPro" id="IPR001123">
    <property type="entry name" value="LeuE-type"/>
</dbReference>
<dbReference type="OrthoDB" id="121309at2157"/>
<dbReference type="EMBL" id="MRZU01000003">
    <property type="protein sequence ID" value="OUJ18715.1"/>
    <property type="molecule type" value="Genomic_DNA"/>
</dbReference>